<organism evidence="4">
    <name type="scientific">Diabrotica virgifera virgifera</name>
    <name type="common">western corn rootworm</name>
    <dbReference type="NCBI Taxonomy" id="50390"/>
    <lineage>
        <taxon>Eukaryota</taxon>
        <taxon>Metazoa</taxon>
        <taxon>Ecdysozoa</taxon>
        <taxon>Arthropoda</taxon>
        <taxon>Hexapoda</taxon>
        <taxon>Insecta</taxon>
        <taxon>Pterygota</taxon>
        <taxon>Neoptera</taxon>
        <taxon>Endopterygota</taxon>
        <taxon>Coleoptera</taxon>
        <taxon>Polyphaga</taxon>
        <taxon>Cucujiformia</taxon>
        <taxon>Chrysomeloidea</taxon>
        <taxon>Chrysomelidae</taxon>
        <taxon>Galerucinae</taxon>
        <taxon>Diabroticina</taxon>
        <taxon>Diabroticites</taxon>
        <taxon>Diabrotica</taxon>
    </lineage>
</organism>
<feature type="signal peptide" evidence="1">
    <location>
        <begin position="1"/>
        <end position="17"/>
    </location>
</feature>
<evidence type="ECO:0000313" key="2">
    <source>
        <dbReference type="EnsemblMetazoa" id="XP_050507460.1"/>
    </source>
</evidence>
<dbReference type="EnsemblMetazoa" id="XM_050651503.1">
    <property type="protein sequence ID" value="XP_050507460.1"/>
    <property type="gene ID" value="LOC126885075"/>
</dbReference>
<evidence type="ECO:0000313" key="3">
    <source>
        <dbReference type="Proteomes" id="UP001652700"/>
    </source>
</evidence>
<dbReference type="Proteomes" id="UP001652700">
    <property type="component" value="Unplaced"/>
</dbReference>
<dbReference type="RefSeq" id="XP_028155399.1">
    <property type="nucleotide sequence ID" value="XM_028299598.1"/>
</dbReference>
<evidence type="ECO:0000313" key="4">
    <source>
        <dbReference type="RefSeq" id="XP_028155399.1"/>
    </source>
</evidence>
<reference evidence="4" key="1">
    <citation type="submission" date="2025-04" db="UniProtKB">
        <authorList>
            <consortium name="RefSeq"/>
        </authorList>
    </citation>
    <scope>IDENTIFICATION</scope>
</reference>
<keyword evidence="3" id="KW-1185">Reference proteome</keyword>
<keyword evidence="1" id="KW-0732">Signal</keyword>
<dbReference type="AlphaFoldDB" id="A0A6P7H1J2"/>
<evidence type="ECO:0000256" key="1">
    <source>
        <dbReference type="SAM" id="SignalP"/>
    </source>
</evidence>
<sequence length="225" mass="25509">MKFCIISILLCVVLSNAEYALEKRSAHYRLVRYIMSDANQNRFLDISSIIDNCRRNGMTAETLNKLKETFDDVELCAGKKQIYFVPEAEFIQNINDCSKELVRLSKACLKESQGYYPDLLVAAQNSVTHFMYANKDVVSSNEVQQCYRKVLKNNIARDKYRQCIGKASEGVDKVEIPHSKAEACRVLIKISKCLPQMFTDQCDASSNLDKFLKAYDEVIAGPCSA</sequence>
<dbReference type="InParanoid" id="A0A6P7H1J2"/>
<feature type="chain" id="PRO_5028380097" evidence="1">
    <location>
        <begin position="18"/>
        <end position="225"/>
    </location>
</feature>
<gene>
    <name evidence="4" type="primary">LOC114349230</name>
</gene>
<name>A0A6P7H1J2_DIAVI</name>
<reference evidence="2" key="2">
    <citation type="submission" date="2025-05" db="UniProtKB">
        <authorList>
            <consortium name="EnsemblMetazoa"/>
        </authorList>
    </citation>
    <scope>IDENTIFICATION</scope>
</reference>
<accession>A0A6P7H1J2</accession>
<protein>
    <submittedName>
        <fullName evidence="4">Uncharacterized protein LOC114349230</fullName>
    </submittedName>
</protein>
<proteinExistence type="predicted"/>
<dbReference type="OrthoDB" id="6712663at2759"/>